<organism evidence="8 9">
    <name type="scientific">Candidula unifasciata</name>
    <dbReference type="NCBI Taxonomy" id="100452"/>
    <lineage>
        <taxon>Eukaryota</taxon>
        <taxon>Metazoa</taxon>
        <taxon>Spiralia</taxon>
        <taxon>Lophotrochozoa</taxon>
        <taxon>Mollusca</taxon>
        <taxon>Gastropoda</taxon>
        <taxon>Heterobranchia</taxon>
        <taxon>Euthyneura</taxon>
        <taxon>Panpulmonata</taxon>
        <taxon>Eupulmonata</taxon>
        <taxon>Stylommatophora</taxon>
        <taxon>Helicina</taxon>
        <taxon>Helicoidea</taxon>
        <taxon>Geomitridae</taxon>
        <taxon>Candidula</taxon>
    </lineage>
</organism>
<dbReference type="PANTHER" id="PTHR19282">
    <property type="entry name" value="TETRASPANIN"/>
    <property type="match status" value="1"/>
</dbReference>
<dbReference type="AlphaFoldDB" id="A0A8S3Z6M7"/>
<evidence type="ECO:0000256" key="7">
    <source>
        <dbReference type="RuleBase" id="RU361218"/>
    </source>
</evidence>
<comment type="similarity">
    <text evidence="2 7">Belongs to the tetraspanin (TM4SF) family.</text>
</comment>
<keyword evidence="3 7" id="KW-0812">Transmembrane</keyword>
<dbReference type="Pfam" id="PF00335">
    <property type="entry name" value="Tetraspanin"/>
    <property type="match status" value="1"/>
</dbReference>
<keyword evidence="6" id="KW-1015">Disulfide bond</keyword>
<dbReference type="EMBL" id="CAJHNH020001647">
    <property type="protein sequence ID" value="CAG5123898.1"/>
    <property type="molecule type" value="Genomic_DNA"/>
</dbReference>
<keyword evidence="5 7" id="KW-0472">Membrane</keyword>
<feature type="disulfide bond" evidence="6">
    <location>
        <begin position="176"/>
        <end position="192"/>
    </location>
</feature>
<evidence type="ECO:0000256" key="5">
    <source>
        <dbReference type="ARBA" id="ARBA00023136"/>
    </source>
</evidence>
<dbReference type="PANTHER" id="PTHR19282:SF551">
    <property type="entry name" value="RE08073P-RELATED"/>
    <property type="match status" value="1"/>
</dbReference>
<sequence length="245" mass="26987">MSCSSIGKCIIILVNSFFMLVGLAFAAVGVILSFFPNFLLDQIYDTVKESLDTDFKQGHIKIPDTADNLKHLPFLNELGVALLILGVVLFLVAWLGWCGACCTSCCRCLLLVFALVLLVIVLAETATGAMFLVTDSPLHENLRKELKQKIHDDFNETSQDSFSAVIVIINDVFDCCGVDGVADFVNNTHYSCGNYTEGCYIELIKLIDDNEQWAGLVLAVLLFLQVLEVIFAIAIFKEGNKISPF</sequence>
<dbReference type="SUPFAM" id="SSF48652">
    <property type="entry name" value="Tetraspanin"/>
    <property type="match status" value="1"/>
</dbReference>
<evidence type="ECO:0000313" key="8">
    <source>
        <dbReference type="EMBL" id="CAG5123898.1"/>
    </source>
</evidence>
<name>A0A8S3Z6M7_9EUPU</name>
<evidence type="ECO:0000256" key="4">
    <source>
        <dbReference type="ARBA" id="ARBA00022989"/>
    </source>
</evidence>
<evidence type="ECO:0000256" key="3">
    <source>
        <dbReference type="ARBA" id="ARBA00022692"/>
    </source>
</evidence>
<evidence type="ECO:0000313" key="9">
    <source>
        <dbReference type="Proteomes" id="UP000678393"/>
    </source>
</evidence>
<protein>
    <recommendedName>
        <fullName evidence="7">Tetraspanin</fullName>
    </recommendedName>
</protein>
<dbReference type="PIRSF" id="PIRSF002419">
    <property type="entry name" value="Tetraspanin"/>
    <property type="match status" value="1"/>
</dbReference>
<comment type="caution">
    <text evidence="8">The sequence shown here is derived from an EMBL/GenBank/DDBJ whole genome shotgun (WGS) entry which is preliminary data.</text>
</comment>
<evidence type="ECO:0000256" key="1">
    <source>
        <dbReference type="ARBA" id="ARBA00004141"/>
    </source>
</evidence>
<feature type="transmembrane region" description="Helical" evidence="7">
    <location>
        <begin position="213"/>
        <end position="236"/>
    </location>
</feature>
<dbReference type="GO" id="GO:0005886">
    <property type="term" value="C:plasma membrane"/>
    <property type="evidence" value="ECO:0007669"/>
    <property type="project" value="TreeGrafter"/>
</dbReference>
<feature type="transmembrane region" description="Helical" evidence="7">
    <location>
        <begin position="109"/>
        <end position="133"/>
    </location>
</feature>
<dbReference type="InterPro" id="IPR018499">
    <property type="entry name" value="Tetraspanin/Peripherin"/>
</dbReference>
<dbReference type="InterPro" id="IPR000301">
    <property type="entry name" value="Tetraspanin_animals"/>
</dbReference>
<dbReference type="Gene3D" id="1.10.1450.10">
    <property type="entry name" value="Tetraspanin"/>
    <property type="match status" value="1"/>
</dbReference>
<dbReference type="Proteomes" id="UP000678393">
    <property type="component" value="Unassembled WGS sequence"/>
</dbReference>
<evidence type="ECO:0000256" key="2">
    <source>
        <dbReference type="ARBA" id="ARBA00006840"/>
    </source>
</evidence>
<comment type="subcellular location">
    <subcellularLocation>
        <location evidence="1 7">Membrane</location>
        <topology evidence="1 7">Multi-pass membrane protein</topology>
    </subcellularLocation>
</comment>
<accession>A0A8S3Z6M7</accession>
<keyword evidence="9" id="KW-1185">Reference proteome</keyword>
<dbReference type="OrthoDB" id="6131345at2759"/>
<feature type="transmembrane region" description="Helical" evidence="7">
    <location>
        <begin position="78"/>
        <end position="97"/>
    </location>
</feature>
<dbReference type="InterPro" id="IPR008952">
    <property type="entry name" value="Tetraspanin_EC2_sf"/>
</dbReference>
<gene>
    <name evidence="8" type="ORF">CUNI_LOCUS9456</name>
</gene>
<feature type="transmembrane region" description="Helical" evidence="7">
    <location>
        <begin position="12"/>
        <end position="35"/>
    </location>
</feature>
<keyword evidence="4 7" id="KW-1133">Transmembrane helix</keyword>
<evidence type="ECO:0000256" key="6">
    <source>
        <dbReference type="PIRSR" id="PIRSR002419-1"/>
    </source>
</evidence>
<reference evidence="8" key="1">
    <citation type="submission" date="2021-04" db="EMBL/GenBank/DDBJ databases">
        <authorList>
            <consortium name="Molecular Ecology Group"/>
        </authorList>
    </citation>
    <scope>NUCLEOTIDE SEQUENCE</scope>
</reference>
<proteinExistence type="inferred from homology"/>